<dbReference type="Gene3D" id="3.10.50.40">
    <property type="match status" value="1"/>
</dbReference>
<accession>A0A6I5L4V3</accession>
<comment type="caution">
    <text evidence="7">The sequence shown here is derived from an EMBL/GenBank/DDBJ whole genome shotgun (WGS) entry which is preliminary data.</text>
</comment>
<dbReference type="RefSeq" id="WP_163636435.1">
    <property type="nucleotide sequence ID" value="NZ_JAAAMI010000012.1"/>
</dbReference>
<evidence type="ECO:0000256" key="3">
    <source>
        <dbReference type="ARBA" id="ARBA00023110"/>
    </source>
</evidence>
<dbReference type="PROSITE" id="PS51257">
    <property type="entry name" value="PROKAR_LIPOPROTEIN"/>
    <property type="match status" value="1"/>
</dbReference>
<evidence type="ECO:0000256" key="5">
    <source>
        <dbReference type="SAM" id="MobiDB-lite"/>
    </source>
</evidence>
<comment type="catalytic activity">
    <reaction evidence="1 4">
        <text>[protein]-peptidylproline (omega=180) = [protein]-peptidylproline (omega=0)</text>
        <dbReference type="Rhea" id="RHEA:16237"/>
        <dbReference type="Rhea" id="RHEA-COMP:10747"/>
        <dbReference type="Rhea" id="RHEA-COMP:10748"/>
        <dbReference type="ChEBI" id="CHEBI:83833"/>
        <dbReference type="ChEBI" id="CHEBI:83834"/>
        <dbReference type="EC" id="5.2.1.8"/>
    </reaction>
</comment>
<evidence type="ECO:0000256" key="2">
    <source>
        <dbReference type="ARBA" id="ARBA00013194"/>
    </source>
</evidence>
<evidence type="ECO:0000313" key="8">
    <source>
        <dbReference type="Proteomes" id="UP000468707"/>
    </source>
</evidence>
<keyword evidence="8" id="KW-1185">Reference proteome</keyword>
<feature type="domain" description="PPIase FKBP-type" evidence="6">
    <location>
        <begin position="131"/>
        <end position="232"/>
    </location>
</feature>
<reference evidence="7 8" key="1">
    <citation type="submission" date="2020-01" db="EMBL/GenBank/DDBJ databases">
        <title>Muricauda sediminis sp.nov. 40Bstr401.</title>
        <authorList>
            <person name="Xue Z."/>
            <person name="Zhu S."/>
            <person name="Ren N."/>
            <person name="Chen T."/>
            <person name="Chen X."/>
            <person name="Chen J."/>
            <person name="Yang J."/>
        </authorList>
    </citation>
    <scope>NUCLEOTIDE SEQUENCE [LARGE SCALE GENOMIC DNA]</scope>
    <source>
        <strain evidence="7 8">40Bstr401</strain>
    </source>
</reference>
<name>A0A6I5L4V3_9FLAO</name>
<keyword evidence="4" id="KW-0413">Isomerase</keyword>
<dbReference type="AlphaFoldDB" id="A0A6I5L4V3"/>
<dbReference type="PROSITE" id="PS50059">
    <property type="entry name" value="FKBP_PPIASE"/>
    <property type="match status" value="1"/>
</dbReference>
<proteinExistence type="predicted"/>
<protein>
    <recommendedName>
        <fullName evidence="2 4">peptidylprolyl isomerase</fullName>
        <ecNumber evidence="2 4">5.2.1.8</ecNumber>
    </recommendedName>
</protein>
<dbReference type="SUPFAM" id="SSF54534">
    <property type="entry name" value="FKBP-like"/>
    <property type="match status" value="1"/>
</dbReference>
<dbReference type="GO" id="GO:0003755">
    <property type="term" value="F:peptidyl-prolyl cis-trans isomerase activity"/>
    <property type="evidence" value="ECO:0007669"/>
    <property type="project" value="UniProtKB-KW"/>
</dbReference>
<keyword evidence="3 4" id="KW-0697">Rotamase</keyword>
<gene>
    <name evidence="7" type="ORF">GTK07_17320</name>
</gene>
<dbReference type="EC" id="5.2.1.8" evidence="2 4"/>
<dbReference type="EMBL" id="JAAAMI010000012">
    <property type="protein sequence ID" value="NDV45088.1"/>
    <property type="molecule type" value="Genomic_DNA"/>
</dbReference>
<organism evidence="7 8">
    <name type="scientific">Flagellimonas sediminis</name>
    <dbReference type="NCBI Taxonomy" id="2696468"/>
    <lineage>
        <taxon>Bacteria</taxon>
        <taxon>Pseudomonadati</taxon>
        <taxon>Bacteroidota</taxon>
        <taxon>Flavobacteriia</taxon>
        <taxon>Flavobacteriales</taxon>
        <taxon>Flavobacteriaceae</taxon>
        <taxon>Flagellimonas</taxon>
    </lineage>
</organism>
<evidence type="ECO:0000256" key="4">
    <source>
        <dbReference type="PROSITE-ProRule" id="PRU00277"/>
    </source>
</evidence>
<evidence type="ECO:0000313" key="7">
    <source>
        <dbReference type="EMBL" id="NDV45088.1"/>
    </source>
</evidence>
<evidence type="ECO:0000256" key="1">
    <source>
        <dbReference type="ARBA" id="ARBA00000971"/>
    </source>
</evidence>
<feature type="region of interest" description="Disordered" evidence="5">
    <location>
        <begin position="239"/>
        <end position="319"/>
    </location>
</feature>
<dbReference type="InterPro" id="IPR046357">
    <property type="entry name" value="PPIase_dom_sf"/>
</dbReference>
<sequence>MKYRILVSLIFVAVVFSCKKDDDGIVEVPPSLLSDVAPEDDATIKEFLNTHFYNYEDFDELTMPEGFDYKIVIDTLAGDNAGKRSLMEDAQSVKIKVNSDYLGLSAGEEDIEHTLYYIVVRPGGGGSPTYADSTLVRYQGSLLNGKLFDESQDFVWQELPVTVRGYANGVAKLNAGTEDQIVENGDGTYDIMNSGMGILVMPSGLAYFNRSDSSLIPSYSPILFKVELGLYVEDTDRDNDGIPSIEEDLNGNGYLNDDNTDAKDEGRFAVPAPNFNDADDDGDGVSTRREISDGNGNIIKPYPDKDGDGVPDYLDPDTN</sequence>
<dbReference type="InterPro" id="IPR001179">
    <property type="entry name" value="PPIase_FKBP_dom"/>
</dbReference>
<evidence type="ECO:0000259" key="6">
    <source>
        <dbReference type="PROSITE" id="PS50059"/>
    </source>
</evidence>
<dbReference type="Proteomes" id="UP000468707">
    <property type="component" value="Unassembled WGS sequence"/>
</dbReference>